<evidence type="ECO:0000313" key="6">
    <source>
        <dbReference type="Proteomes" id="UP001476282"/>
    </source>
</evidence>
<dbReference type="PRINTS" id="PR00778">
    <property type="entry name" value="HTHARSR"/>
</dbReference>
<dbReference type="PROSITE" id="PS50987">
    <property type="entry name" value="HTH_ARSR_2"/>
    <property type="match status" value="1"/>
</dbReference>
<comment type="caution">
    <text evidence="5">The sequence shown here is derived from an EMBL/GenBank/DDBJ whole genome shotgun (WGS) entry which is preliminary data.</text>
</comment>
<dbReference type="Proteomes" id="UP001476282">
    <property type="component" value="Unassembled WGS sequence"/>
</dbReference>
<dbReference type="CDD" id="cd00090">
    <property type="entry name" value="HTH_ARSR"/>
    <property type="match status" value="1"/>
</dbReference>
<organism evidence="5 6">
    <name type="scientific">Haloferula sargassicola</name>
    <dbReference type="NCBI Taxonomy" id="490096"/>
    <lineage>
        <taxon>Bacteria</taxon>
        <taxon>Pseudomonadati</taxon>
        <taxon>Verrucomicrobiota</taxon>
        <taxon>Verrucomicrobiia</taxon>
        <taxon>Verrucomicrobiales</taxon>
        <taxon>Verrucomicrobiaceae</taxon>
        <taxon>Haloferula</taxon>
    </lineage>
</organism>
<evidence type="ECO:0000313" key="5">
    <source>
        <dbReference type="EMBL" id="GAA5481939.1"/>
    </source>
</evidence>
<dbReference type="SMART" id="SM00418">
    <property type="entry name" value="HTH_ARSR"/>
    <property type="match status" value="1"/>
</dbReference>
<dbReference type="SUPFAM" id="SSF46785">
    <property type="entry name" value="Winged helix' DNA-binding domain"/>
    <property type="match status" value="1"/>
</dbReference>
<evidence type="ECO:0000256" key="3">
    <source>
        <dbReference type="ARBA" id="ARBA00023163"/>
    </source>
</evidence>
<dbReference type="NCBIfam" id="NF033788">
    <property type="entry name" value="HTH_metalloreg"/>
    <property type="match status" value="1"/>
</dbReference>
<dbReference type="InterPro" id="IPR036390">
    <property type="entry name" value="WH_DNA-bd_sf"/>
</dbReference>
<protein>
    <recommendedName>
        <fullName evidence="4">HTH arsR-type domain-containing protein</fullName>
    </recommendedName>
</protein>
<reference evidence="5 6" key="1">
    <citation type="submission" date="2024-02" db="EMBL/GenBank/DDBJ databases">
        <title>Haloferula sargassicola NBRC 104335.</title>
        <authorList>
            <person name="Ichikawa N."/>
            <person name="Katano-Makiyama Y."/>
            <person name="Hidaka K."/>
        </authorList>
    </citation>
    <scope>NUCLEOTIDE SEQUENCE [LARGE SCALE GENOMIC DNA]</scope>
    <source>
        <strain evidence="5 6">NBRC 104335</strain>
    </source>
</reference>
<name>A0ABP9URI7_9BACT</name>
<dbReference type="PANTHER" id="PTHR43132">
    <property type="entry name" value="ARSENICAL RESISTANCE OPERON REPRESSOR ARSR-RELATED"/>
    <property type="match status" value="1"/>
</dbReference>
<feature type="domain" description="HTH arsR-type" evidence="4">
    <location>
        <begin position="18"/>
        <end position="112"/>
    </location>
</feature>
<dbReference type="InterPro" id="IPR051011">
    <property type="entry name" value="Metal_resp_trans_reg"/>
</dbReference>
<keyword evidence="2" id="KW-0238">DNA-binding</keyword>
<dbReference type="InterPro" id="IPR036388">
    <property type="entry name" value="WH-like_DNA-bd_sf"/>
</dbReference>
<evidence type="ECO:0000256" key="1">
    <source>
        <dbReference type="ARBA" id="ARBA00023015"/>
    </source>
</evidence>
<evidence type="ECO:0000256" key="2">
    <source>
        <dbReference type="ARBA" id="ARBA00023125"/>
    </source>
</evidence>
<sequence length="119" mass="13167">MVMLAQGKLLGQLGRVKLALTDLERVAGFFRAFSESTRLALLQELKDGPKSVGELVETLPTTQANISKQLKILHTAGLIDRRKEGTSVHYSICEPAAMELCRIACDKLNREAVARKLEF</sequence>
<proteinExistence type="predicted"/>
<dbReference type="Pfam" id="PF01022">
    <property type="entry name" value="HTH_5"/>
    <property type="match status" value="1"/>
</dbReference>
<dbReference type="EMBL" id="BAABRI010000005">
    <property type="protein sequence ID" value="GAA5481939.1"/>
    <property type="molecule type" value="Genomic_DNA"/>
</dbReference>
<keyword evidence="3" id="KW-0804">Transcription</keyword>
<accession>A0ABP9URI7</accession>
<dbReference type="InterPro" id="IPR011991">
    <property type="entry name" value="ArsR-like_HTH"/>
</dbReference>
<dbReference type="InterPro" id="IPR001845">
    <property type="entry name" value="HTH_ArsR_DNA-bd_dom"/>
</dbReference>
<dbReference type="PANTHER" id="PTHR43132:SF9">
    <property type="entry name" value="ARSR FAMILY TRANSCRIPTIONAL REGULATORY PROTEIN"/>
    <property type="match status" value="1"/>
</dbReference>
<dbReference type="Gene3D" id="1.10.10.10">
    <property type="entry name" value="Winged helix-like DNA-binding domain superfamily/Winged helix DNA-binding domain"/>
    <property type="match status" value="1"/>
</dbReference>
<gene>
    <name evidence="5" type="ORF">Hsar01_01154</name>
</gene>
<keyword evidence="6" id="KW-1185">Reference proteome</keyword>
<evidence type="ECO:0000259" key="4">
    <source>
        <dbReference type="PROSITE" id="PS50987"/>
    </source>
</evidence>
<keyword evidence="1" id="KW-0805">Transcription regulation</keyword>